<dbReference type="InterPro" id="IPR012910">
    <property type="entry name" value="Plug_dom"/>
</dbReference>
<evidence type="ECO:0000256" key="1">
    <source>
        <dbReference type="ARBA" id="ARBA00004442"/>
    </source>
</evidence>
<dbReference type="PANTHER" id="PTHR47234:SF2">
    <property type="entry name" value="TONB-DEPENDENT RECEPTOR"/>
    <property type="match status" value="1"/>
</dbReference>
<feature type="domain" description="TonB-dependent receptor plug" evidence="6">
    <location>
        <begin position="13"/>
        <end position="132"/>
    </location>
</feature>
<dbReference type="AlphaFoldDB" id="M4RJD1"/>
<organism evidence="7 8">
    <name type="scientific">Paraglaciecola psychrophila 170</name>
    <dbReference type="NCBI Taxonomy" id="1129794"/>
    <lineage>
        <taxon>Bacteria</taxon>
        <taxon>Pseudomonadati</taxon>
        <taxon>Pseudomonadota</taxon>
        <taxon>Gammaproteobacteria</taxon>
        <taxon>Alteromonadales</taxon>
        <taxon>Alteromonadaceae</taxon>
        <taxon>Paraglaciecola</taxon>
    </lineage>
</organism>
<evidence type="ECO:0000313" key="7">
    <source>
        <dbReference type="EMBL" id="AGH43670.1"/>
    </source>
</evidence>
<dbReference type="RefSeq" id="WP_015430581.1">
    <property type="nucleotide sequence ID" value="NC_020514.1"/>
</dbReference>
<dbReference type="Proteomes" id="UP000011864">
    <property type="component" value="Chromosome"/>
</dbReference>
<proteinExistence type="inferred from homology"/>
<evidence type="ECO:0000259" key="5">
    <source>
        <dbReference type="Pfam" id="PF00593"/>
    </source>
</evidence>
<evidence type="ECO:0000256" key="4">
    <source>
        <dbReference type="RuleBase" id="RU003357"/>
    </source>
</evidence>
<evidence type="ECO:0000313" key="8">
    <source>
        <dbReference type="Proteomes" id="UP000011864"/>
    </source>
</evidence>
<accession>M4RJD1</accession>
<dbReference type="Gene3D" id="2.40.170.20">
    <property type="entry name" value="TonB-dependent receptor, beta-barrel domain"/>
    <property type="match status" value="1"/>
</dbReference>
<dbReference type="SUPFAM" id="SSF56935">
    <property type="entry name" value="Porins"/>
    <property type="match status" value="1"/>
</dbReference>
<dbReference type="PATRIC" id="fig|1129794.4.peg.1547"/>
<keyword evidence="3" id="KW-0998">Cell outer membrane</keyword>
<name>M4RJD1_9ALTE</name>
<dbReference type="HOGENOM" id="CLU_010745_0_1_6"/>
<dbReference type="InterPro" id="IPR036942">
    <property type="entry name" value="Beta-barrel_TonB_sf"/>
</dbReference>
<dbReference type="Pfam" id="PF00593">
    <property type="entry name" value="TonB_dep_Rec_b-barrel"/>
    <property type="match status" value="1"/>
</dbReference>
<evidence type="ECO:0000256" key="2">
    <source>
        <dbReference type="ARBA" id="ARBA00023136"/>
    </source>
</evidence>
<sequence length="954" mass="104178">MGSYLTPIAGTLPISLLNNDDIAAYGVSDGAELLRMLPQSGDMAFNESNFTGGVNTLRGDVASVNLRSIGTGNTLMLVNGRRMVLHPSWQNSSSVPVVSYNMNTIPAAGIAQMQVMRDGASALYGADAVAGVINTVMINDYDGVAFSARYGKAIGIGKKDLNLTFSAGTELNGGKGNISFYAGYDSRNAVPTSNYKYAASADRTPFLVGTDFEDNSAFDNRSSIGGHGYFDMIDTGTIGLQDGTALTNSSGRFHVQPTTNSGCLTNVSDTICIDDGYWSYATDNAMYHDLGAERELYSKRSRLNIFSVFSYDINDTHELYGELGAYVAHTSRNGDSARILTDQRFSISKNAYWNPFGATTLADGSANPNRLASTDVPDEGVDLLLYHYRVTDADVRHIKVTNKTYRALLGLKGTLGDWNYDTALLYSTASSDDKTKNGLSVSKFQDSINKITPDAYNPFCGASCNSETTLTTFYQDLTKNATTELALVDFKVSHPSIFSWAAGDVGFASGIEYRYVSFDEDKDDRLDGTSPFMDSISGNVAQSNSIGDSPTNDVFGDRSVFSTFAELSLPLVSQAMNISLVQAVNMQLAARYENLSDVGNAFVPRVAASWHVNNNLMFRGSWSEGFRAPNLVQTNLLGINRQSSTVDYARCTAKLEKGLIEGNLSNCKGDQIKVLREPVDLESETSVNTGYGVVFTPSLIENLTLTLDYWQIEQEGVIGVLSATSQSALDLYYRKNGQTNPNVQREKATPEDIELFLGTGISASGEITQVIDPYLNLDKQISSGVDYALEYKFKNDMGQFTYNLSAARLISRKTIAGEESDILSDLGIVVTNLGNMVGINGSPKWKANSSLKWRNQAWSAALTMEHTGKFEETSASITDSEGNREYWKIDAWHRFNAYIGYDFTHDAAQGIKISFGIKNLFDKLPPMADDRFGLFGGIHTPEGRYVYTKLNYKF</sequence>
<keyword evidence="8" id="KW-1185">Reference proteome</keyword>
<comment type="similarity">
    <text evidence="4">Belongs to the TonB-dependent receptor family.</text>
</comment>
<evidence type="ECO:0000259" key="6">
    <source>
        <dbReference type="Pfam" id="PF07715"/>
    </source>
</evidence>
<reference evidence="7 8" key="1">
    <citation type="journal article" date="2013" name="Genome Announc.">
        <title>Complete Genome Sequence of Glaciecola psychrophila Strain 170T.</title>
        <authorList>
            <person name="Yin J."/>
            <person name="Chen J."/>
            <person name="Liu G."/>
            <person name="Yu Y."/>
            <person name="Song L."/>
            <person name="Wang X."/>
            <person name="Qu X."/>
        </authorList>
    </citation>
    <scope>NUCLEOTIDE SEQUENCE [LARGE SCALE GENOMIC DNA]</scope>
    <source>
        <strain evidence="7 8">170</strain>
    </source>
</reference>
<dbReference type="InterPro" id="IPR037066">
    <property type="entry name" value="Plug_dom_sf"/>
</dbReference>
<evidence type="ECO:0008006" key="9">
    <source>
        <dbReference type="Google" id="ProtNLM"/>
    </source>
</evidence>
<dbReference type="KEGG" id="gps:C427_1561"/>
<evidence type="ECO:0000256" key="3">
    <source>
        <dbReference type="ARBA" id="ARBA00023237"/>
    </source>
</evidence>
<dbReference type="OrthoDB" id="176248at2"/>
<dbReference type="eggNOG" id="COG4771">
    <property type="taxonomic scope" value="Bacteria"/>
</dbReference>
<dbReference type="GO" id="GO:0009279">
    <property type="term" value="C:cell outer membrane"/>
    <property type="evidence" value="ECO:0007669"/>
    <property type="project" value="UniProtKB-SubCell"/>
</dbReference>
<dbReference type="EMBL" id="CP003837">
    <property type="protein sequence ID" value="AGH43670.1"/>
    <property type="molecule type" value="Genomic_DNA"/>
</dbReference>
<gene>
    <name evidence="7" type="ORF">C427_1561</name>
</gene>
<comment type="subcellular location">
    <subcellularLocation>
        <location evidence="1 4">Cell outer membrane</location>
    </subcellularLocation>
</comment>
<keyword evidence="4" id="KW-0798">TonB box</keyword>
<dbReference type="eggNOG" id="COG1629">
    <property type="taxonomic scope" value="Bacteria"/>
</dbReference>
<feature type="domain" description="TonB-dependent receptor-like beta-barrel" evidence="5">
    <location>
        <begin position="355"/>
        <end position="920"/>
    </location>
</feature>
<protein>
    <recommendedName>
        <fullName evidence="9">TonB-dependent receptor</fullName>
    </recommendedName>
</protein>
<keyword evidence="2 4" id="KW-0472">Membrane</keyword>
<dbReference type="PANTHER" id="PTHR47234">
    <property type="match status" value="1"/>
</dbReference>
<dbReference type="Gene3D" id="2.170.130.10">
    <property type="entry name" value="TonB-dependent receptor, plug domain"/>
    <property type="match status" value="1"/>
</dbReference>
<dbReference type="InterPro" id="IPR000531">
    <property type="entry name" value="Beta-barrel_TonB"/>
</dbReference>
<dbReference type="STRING" id="1129794.C427_1561"/>
<dbReference type="Pfam" id="PF07715">
    <property type="entry name" value="Plug"/>
    <property type="match status" value="1"/>
</dbReference>